<comment type="caution">
    <text evidence="2">The sequence shown here is derived from an EMBL/GenBank/DDBJ whole genome shotgun (WGS) entry which is preliminary data.</text>
</comment>
<dbReference type="InterPro" id="IPR019734">
    <property type="entry name" value="TPR_rpt"/>
</dbReference>
<reference evidence="2 3" key="1">
    <citation type="journal article" date="2018" name="Gigascience">
        <title>Genomes of trombidid mites reveal novel predicted allergens and laterally-transferred genes associated with secondary metabolism.</title>
        <authorList>
            <person name="Dong X."/>
            <person name="Chaisiri K."/>
            <person name="Xia D."/>
            <person name="Armstrong S.D."/>
            <person name="Fang Y."/>
            <person name="Donnelly M.J."/>
            <person name="Kadowaki T."/>
            <person name="McGarry J.W."/>
            <person name="Darby A.C."/>
            <person name="Makepeace B.L."/>
        </authorList>
    </citation>
    <scope>NUCLEOTIDE SEQUENCE [LARGE SCALE GENOMIC DNA]</scope>
    <source>
        <strain evidence="2">UoL-UT</strain>
    </source>
</reference>
<dbReference type="InterPro" id="IPR011990">
    <property type="entry name" value="TPR-like_helical_dom_sf"/>
</dbReference>
<sequence>MKLSRYRDALEVATECVQLDPDYYVAHLFKSVCEVELNDFVSAAVTFQIILDNDAKNELHKELFDILDSEYVYVAKFSSHNRNKNFIAALQTADEALLRNPRKLYSLLKAAALVQLKNFAEANHYTSFIHDIRKNFNSESLVYRALCHYYLGNVEKAMIYFLVAQLISPVSHRYIVLCDHSTEITLMKESAKASINLQFHRTAYELYSAALVVDPLNAWGNAKLYFNRSIVAVKAGNKLNAISDCTSAIQLNNFYLKAYLRRAKLYSDLNMFQKSLDDYTRVCDITYCD</sequence>
<proteinExistence type="predicted"/>
<keyword evidence="3" id="KW-1185">Reference proteome</keyword>
<dbReference type="EMBL" id="NCKV01026049">
    <property type="protein sequence ID" value="RWS19443.1"/>
    <property type="molecule type" value="Genomic_DNA"/>
</dbReference>
<dbReference type="Gene3D" id="1.25.40.10">
    <property type="entry name" value="Tetratricopeptide repeat domain"/>
    <property type="match status" value="3"/>
</dbReference>
<dbReference type="AlphaFoldDB" id="A0A443RVQ3"/>
<dbReference type="SUPFAM" id="SSF48452">
    <property type="entry name" value="TPR-like"/>
    <property type="match status" value="2"/>
</dbReference>
<dbReference type="PANTHER" id="PTHR45188:SF2">
    <property type="entry name" value="DNAJ HOMOLOG SUBFAMILY C MEMBER 7"/>
    <property type="match status" value="1"/>
</dbReference>
<protein>
    <submittedName>
        <fullName evidence="2">DnaJ subfamily C member 7-like protein</fullName>
    </submittedName>
</protein>
<feature type="non-terminal residue" evidence="2">
    <location>
        <position position="289"/>
    </location>
</feature>
<evidence type="ECO:0000313" key="3">
    <source>
        <dbReference type="Proteomes" id="UP000288716"/>
    </source>
</evidence>
<dbReference type="SMART" id="SM00028">
    <property type="entry name" value="TPR"/>
    <property type="match status" value="4"/>
</dbReference>
<dbReference type="OrthoDB" id="765884at2759"/>
<dbReference type="PANTHER" id="PTHR45188">
    <property type="entry name" value="DNAJ PROTEIN P58IPK HOMOLOG"/>
    <property type="match status" value="1"/>
</dbReference>
<accession>A0A443RVQ3</accession>
<dbReference type="VEuPathDB" id="VectorBase:LDEU012597"/>
<evidence type="ECO:0000313" key="2">
    <source>
        <dbReference type="EMBL" id="RWS19443.1"/>
    </source>
</evidence>
<gene>
    <name evidence="2" type="ORF">B4U80_08688</name>
</gene>
<keyword evidence="1" id="KW-0677">Repeat</keyword>
<name>A0A443RVQ3_9ACAR</name>
<organism evidence="2 3">
    <name type="scientific">Leptotrombidium deliense</name>
    <dbReference type="NCBI Taxonomy" id="299467"/>
    <lineage>
        <taxon>Eukaryota</taxon>
        <taxon>Metazoa</taxon>
        <taxon>Ecdysozoa</taxon>
        <taxon>Arthropoda</taxon>
        <taxon>Chelicerata</taxon>
        <taxon>Arachnida</taxon>
        <taxon>Acari</taxon>
        <taxon>Acariformes</taxon>
        <taxon>Trombidiformes</taxon>
        <taxon>Prostigmata</taxon>
        <taxon>Anystina</taxon>
        <taxon>Parasitengona</taxon>
        <taxon>Trombiculoidea</taxon>
        <taxon>Trombiculidae</taxon>
        <taxon>Leptotrombidium</taxon>
    </lineage>
</organism>
<evidence type="ECO:0000256" key="1">
    <source>
        <dbReference type="ARBA" id="ARBA00022737"/>
    </source>
</evidence>
<dbReference type="STRING" id="299467.A0A443RVQ3"/>
<dbReference type="Proteomes" id="UP000288716">
    <property type="component" value="Unassembled WGS sequence"/>
</dbReference>